<evidence type="ECO:0000256" key="1">
    <source>
        <dbReference type="SAM" id="MobiDB-lite"/>
    </source>
</evidence>
<organism evidence="2 3">
    <name type="scientific">Mycolicibacterium mageritense</name>
    <name type="common">Mycobacterium mageritense</name>
    <dbReference type="NCBI Taxonomy" id="53462"/>
    <lineage>
        <taxon>Bacteria</taxon>
        <taxon>Bacillati</taxon>
        <taxon>Actinomycetota</taxon>
        <taxon>Actinomycetes</taxon>
        <taxon>Mycobacteriales</taxon>
        <taxon>Mycobacteriaceae</taxon>
        <taxon>Mycolicibacterium</taxon>
    </lineage>
</organism>
<accession>A0AAI8XSL9</accession>
<evidence type="ECO:0000313" key="3">
    <source>
        <dbReference type="Proteomes" id="UP001241092"/>
    </source>
</evidence>
<name>A0AAI8XSL9_MYCME</name>
<dbReference type="EMBL" id="AP027452">
    <property type="protein sequence ID" value="BDY33148.1"/>
    <property type="molecule type" value="Genomic_DNA"/>
</dbReference>
<sequence>MASAPAAKPGAGHTNKRKAHTVTPEQRLESIRQKIDGDEMAELDPSGVVAMQLYYLIAHSLNRLANHFEGTAANV</sequence>
<dbReference type="AlphaFoldDB" id="A0AAI8XSL9"/>
<gene>
    <name evidence="2" type="ORF">hbim_07123</name>
</gene>
<protein>
    <submittedName>
        <fullName evidence="2">Uncharacterized protein</fullName>
    </submittedName>
</protein>
<proteinExistence type="predicted"/>
<dbReference type="Proteomes" id="UP001241092">
    <property type="component" value="Chromosome"/>
</dbReference>
<reference evidence="2" key="1">
    <citation type="submission" date="2023-03" db="EMBL/GenBank/DDBJ databases">
        <title>Draft genome sequence of a Mycolicibacterium mageritense strain H4_3_1 isolated from a hybrid biological-inorganic system reactor.</title>
        <authorList>
            <person name="Feng X."/>
            <person name="Kazama D."/>
            <person name="Sato K."/>
            <person name="Kobayashi H."/>
        </authorList>
    </citation>
    <scope>NUCLEOTIDE SEQUENCE</scope>
    <source>
        <strain evidence="2">H4_3_1</strain>
    </source>
</reference>
<feature type="region of interest" description="Disordered" evidence="1">
    <location>
        <begin position="1"/>
        <end position="27"/>
    </location>
</feature>
<evidence type="ECO:0000313" key="2">
    <source>
        <dbReference type="EMBL" id="BDY33148.1"/>
    </source>
</evidence>